<dbReference type="PANTHER" id="PTHR43133">
    <property type="entry name" value="RNA POLYMERASE ECF-TYPE SIGMA FACTO"/>
    <property type="match status" value="1"/>
</dbReference>
<dbReference type="Gene3D" id="1.10.1740.10">
    <property type="match status" value="1"/>
</dbReference>
<gene>
    <name evidence="7" type="ORF">SAMN04488134_107129</name>
</gene>
<feature type="domain" description="RNA polymerase sigma factor 70 region 4 type 2" evidence="6">
    <location>
        <begin position="123"/>
        <end position="172"/>
    </location>
</feature>
<evidence type="ECO:0000256" key="3">
    <source>
        <dbReference type="ARBA" id="ARBA00023082"/>
    </source>
</evidence>
<evidence type="ECO:0000259" key="6">
    <source>
        <dbReference type="Pfam" id="PF08281"/>
    </source>
</evidence>
<evidence type="ECO:0000256" key="2">
    <source>
        <dbReference type="ARBA" id="ARBA00023015"/>
    </source>
</evidence>
<dbReference type="PANTHER" id="PTHR43133:SF60">
    <property type="entry name" value="RNA POLYMERASE SIGMA FACTOR SIGV"/>
    <property type="match status" value="1"/>
</dbReference>
<dbReference type="InterPro" id="IPR036388">
    <property type="entry name" value="WH-like_DNA-bd_sf"/>
</dbReference>
<comment type="similarity">
    <text evidence="1">Belongs to the sigma-70 factor family. ECF subfamily.</text>
</comment>
<evidence type="ECO:0000313" key="7">
    <source>
        <dbReference type="EMBL" id="SEO43363.1"/>
    </source>
</evidence>
<dbReference type="InterPro" id="IPR013249">
    <property type="entry name" value="RNA_pol_sigma70_r4_t2"/>
</dbReference>
<dbReference type="GO" id="GO:0006352">
    <property type="term" value="P:DNA-templated transcription initiation"/>
    <property type="evidence" value="ECO:0007669"/>
    <property type="project" value="InterPro"/>
</dbReference>
<dbReference type="Pfam" id="PF08281">
    <property type="entry name" value="Sigma70_r4_2"/>
    <property type="match status" value="1"/>
</dbReference>
<dbReference type="OrthoDB" id="9794508at2"/>
<evidence type="ECO:0000313" key="8">
    <source>
        <dbReference type="Proteomes" id="UP000199300"/>
    </source>
</evidence>
<evidence type="ECO:0000256" key="1">
    <source>
        <dbReference type="ARBA" id="ARBA00010641"/>
    </source>
</evidence>
<dbReference type="AlphaFoldDB" id="A0A1H8PPA8"/>
<dbReference type="GO" id="GO:0003677">
    <property type="term" value="F:DNA binding"/>
    <property type="evidence" value="ECO:0007669"/>
    <property type="project" value="InterPro"/>
</dbReference>
<keyword evidence="4" id="KW-0804">Transcription</keyword>
<dbReference type="SUPFAM" id="SSF88659">
    <property type="entry name" value="Sigma3 and sigma4 domains of RNA polymerase sigma factors"/>
    <property type="match status" value="1"/>
</dbReference>
<organism evidence="7 8">
    <name type="scientific">Amphibacillus marinus</name>
    <dbReference type="NCBI Taxonomy" id="872970"/>
    <lineage>
        <taxon>Bacteria</taxon>
        <taxon>Bacillati</taxon>
        <taxon>Bacillota</taxon>
        <taxon>Bacilli</taxon>
        <taxon>Bacillales</taxon>
        <taxon>Bacillaceae</taxon>
        <taxon>Amphibacillus</taxon>
    </lineage>
</organism>
<dbReference type="NCBIfam" id="TIGR02937">
    <property type="entry name" value="sigma70-ECF"/>
    <property type="match status" value="1"/>
</dbReference>
<dbReference type="SUPFAM" id="SSF88946">
    <property type="entry name" value="Sigma2 domain of RNA polymerase sigma factors"/>
    <property type="match status" value="1"/>
</dbReference>
<dbReference type="InterPro" id="IPR013324">
    <property type="entry name" value="RNA_pol_sigma_r3/r4-like"/>
</dbReference>
<evidence type="ECO:0000256" key="4">
    <source>
        <dbReference type="ARBA" id="ARBA00023163"/>
    </source>
</evidence>
<dbReference type="InterPro" id="IPR013325">
    <property type="entry name" value="RNA_pol_sigma_r2"/>
</dbReference>
<feature type="domain" description="RNA polymerase sigma-70 region 2" evidence="5">
    <location>
        <begin position="23"/>
        <end position="89"/>
    </location>
</feature>
<dbReference type="GO" id="GO:0016987">
    <property type="term" value="F:sigma factor activity"/>
    <property type="evidence" value="ECO:0007669"/>
    <property type="project" value="UniProtKB-KW"/>
</dbReference>
<name>A0A1H8PPA8_9BACI</name>
<keyword evidence="3" id="KW-0731">Sigma factor</keyword>
<protein>
    <submittedName>
        <fullName evidence="7">RNA polymerase sigma-70 factor, ECF subfamily</fullName>
    </submittedName>
</protein>
<accession>A0A1H8PPA8</accession>
<keyword evidence="8" id="KW-1185">Reference proteome</keyword>
<proteinExistence type="inferred from homology"/>
<dbReference type="STRING" id="872970.SAMN04488134_107129"/>
<sequence length="185" mass="21848">MEHEAKLIKQIKKTGNKAAANELVSRHYYEIYRYVYKQTREQEQSLDLTQEIFIKMLQGIYQFDRKKAAFRTWLYKIATYTIVDYFRSKVYRMQKATVAIHELELAQTDDVTLTILYNERVDAVMNEVNSLESSLQQILRLKLFAEYTFKEVSLALHITESSVKTKYYRGLAIIKHALKEVASNE</sequence>
<reference evidence="7 8" key="1">
    <citation type="submission" date="2016-10" db="EMBL/GenBank/DDBJ databases">
        <authorList>
            <person name="de Groot N.N."/>
        </authorList>
    </citation>
    <scope>NUCLEOTIDE SEQUENCE [LARGE SCALE GENOMIC DNA]</scope>
    <source>
        <strain evidence="7 8">CGMCC 1.10434</strain>
    </source>
</reference>
<dbReference type="EMBL" id="FODJ01000007">
    <property type="protein sequence ID" value="SEO43363.1"/>
    <property type="molecule type" value="Genomic_DNA"/>
</dbReference>
<dbReference type="InterPro" id="IPR007627">
    <property type="entry name" value="RNA_pol_sigma70_r2"/>
</dbReference>
<keyword evidence="2" id="KW-0805">Transcription regulation</keyword>
<evidence type="ECO:0000259" key="5">
    <source>
        <dbReference type="Pfam" id="PF04542"/>
    </source>
</evidence>
<dbReference type="Proteomes" id="UP000199300">
    <property type="component" value="Unassembled WGS sequence"/>
</dbReference>
<dbReference type="InterPro" id="IPR014284">
    <property type="entry name" value="RNA_pol_sigma-70_dom"/>
</dbReference>
<dbReference type="RefSeq" id="WP_091498005.1">
    <property type="nucleotide sequence ID" value="NZ_FODJ01000007.1"/>
</dbReference>
<dbReference type="InterPro" id="IPR039425">
    <property type="entry name" value="RNA_pol_sigma-70-like"/>
</dbReference>
<dbReference type="Pfam" id="PF04542">
    <property type="entry name" value="Sigma70_r2"/>
    <property type="match status" value="1"/>
</dbReference>
<dbReference type="Gene3D" id="1.10.10.10">
    <property type="entry name" value="Winged helix-like DNA-binding domain superfamily/Winged helix DNA-binding domain"/>
    <property type="match status" value="1"/>
</dbReference>